<dbReference type="OrthoDB" id="2309723at2759"/>
<dbReference type="SUPFAM" id="SSF47616">
    <property type="entry name" value="GST C-terminal domain-like"/>
    <property type="match status" value="1"/>
</dbReference>
<dbReference type="Gene3D" id="3.40.30.10">
    <property type="entry name" value="Glutaredoxin"/>
    <property type="match status" value="1"/>
</dbReference>
<sequence>MTLTVHHLQRSQSERVVWLCEELGLDYELRLYQRAPVTAPPEYVKLHPLGAAPVITDGSGSRVVTLAESAAILEYLAQDPQYPEYLYWFHFANGSLHPGISRSMFLSMLQLGDDSPTQQFVAHKERLLWENVDERLKKSKYLAGDEITLADFMTVYSLSTGRVFLPRDLTEFTGITRYLKDVSQRPAYQTALKKAEPDFVPAVSGPSPPVFAALAGFSGASSSKDRAEECNT</sequence>
<dbReference type="AlphaFoldDB" id="A0A8K0R3Q5"/>
<evidence type="ECO:0000256" key="1">
    <source>
        <dbReference type="ARBA" id="ARBA00007409"/>
    </source>
</evidence>
<evidence type="ECO:0000313" key="5">
    <source>
        <dbReference type="Proteomes" id="UP000813461"/>
    </source>
</evidence>
<dbReference type="SFLD" id="SFLDG00358">
    <property type="entry name" value="Main_(cytGST)"/>
    <property type="match status" value="1"/>
</dbReference>
<dbReference type="Proteomes" id="UP000813461">
    <property type="component" value="Unassembled WGS sequence"/>
</dbReference>
<evidence type="ECO:0000259" key="3">
    <source>
        <dbReference type="PROSITE" id="PS50405"/>
    </source>
</evidence>
<dbReference type="InterPro" id="IPR036249">
    <property type="entry name" value="Thioredoxin-like_sf"/>
</dbReference>
<dbReference type="SUPFAM" id="SSF52833">
    <property type="entry name" value="Thioredoxin-like"/>
    <property type="match status" value="1"/>
</dbReference>
<dbReference type="Pfam" id="PF13409">
    <property type="entry name" value="GST_N_2"/>
    <property type="match status" value="1"/>
</dbReference>
<name>A0A8K0R3Q5_9PLEO</name>
<dbReference type="InterPro" id="IPR010987">
    <property type="entry name" value="Glutathione-S-Trfase_C-like"/>
</dbReference>
<dbReference type="Pfam" id="PF00043">
    <property type="entry name" value="GST_C"/>
    <property type="match status" value="1"/>
</dbReference>
<dbReference type="InterPro" id="IPR004045">
    <property type="entry name" value="Glutathione_S-Trfase_N"/>
</dbReference>
<dbReference type="PANTHER" id="PTHR44051">
    <property type="entry name" value="GLUTATHIONE S-TRANSFERASE-RELATED"/>
    <property type="match status" value="1"/>
</dbReference>
<dbReference type="InterPro" id="IPR040079">
    <property type="entry name" value="Glutathione_S-Trfase"/>
</dbReference>
<dbReference type="PROSITE" id="PS50405">
    <property type="entry name" value="GST_CTER"/>
    <property type="match status" value="1"/>
</dbReference>
<reference evidence="4" key="1">
    <citation type="journal article" date="2021" name="Nat. Commun.">
        <title>Genetic determinants of endophytism in the Arabidopsis root mycobiome.</title>
        <authorList>
            <person name="Mesny F."/>
            <person name="Miyauchi S."/>
            <person name="Thiergart T."/>
            <person name="Pickel B."/>
            <person name="Atanasova L."/>
            <person name="Karlsson M."/>
            <person name="Huettel B."/>
            <person name="Barry K.W."/>
            <person name="Haridas S."/>
            <person name="Chen C."/>
            <person name="Bauer D."/>
            <person name="Andreopoulos W."/>
            <person name="Pangilinan J."/>
            <person name="LaButti K."/>
            <person name="Riley R."/>
            <person name="Lipzen A."/>
            <person name="Clum A."/>
            <person name="Drula E."/>
            <person name="Henrissat B."/>
            <person name="Kohler A."/>
            <person name="Grigoriev I.V."/>
            <person name="Martin F.M."/>
            <person name="Hacquard S."/>
        </authorList>
    </citation>
    <scope>NUCLEOTIDE SEQUENCE</scope>
    <source>
        <strain evidence="4">MPI-SDFR-AT-0120</strain>
    </source>
</reference>
<dbReference type="SFLD" id="SFLDS00019">
    <property type="entry name" value="Glutathione_Transferase_(cytos"/>
    <property type="match status" value="1"/>
</dbReference>
<dbReference type="PANTHER" id="PTHR44051:SF9">
    <property type="entry name" value="GLUTATHIONE S-TRANSFERASE 1"/>
    <property type="match status" value="1"/>
</dbReference>
<dbReference type="CDD" id="cd03046">
    <property type="entry name" value="GST_N_GTT1_like"/>
    <property type="match status" value="1"/>
</dbReference>
<evidence type="ECO:0000313" key="4">
    <source>
        <dbReference type="EMBL" id="KAH7086152.1"/>
    </source>
</evidence>
<feature type="domain" description="GST N-terminal" evidence="2">
    <location>
        <begin position="1"/>
        <end position="84"/>
    </location>
</feature>
<feature type="domain" description="GST C-terminal" evidence="3">
    <location>
        <begin position="78"/>
        <end position="201"/>
    </location>
</feature>
<proteinExistence type="inferred from homology"/>
<dbReference type="InterPro" id="IPR036282">
    <property type="entry name" value="Glutathione-S-Trfase_C_sf"/>
</dbReference>
<comment type="caution">
    <text evidence="4">The sequence shown here is derived from an EMBL/GenBank/DDBJ whole genome shotgun (WGS) entry which is preliminary data.</text>
</comment>
<comment type="similarity">
    <text evidence="1">Belongs to the GST superfamily.</text>
</comment>
<dbReference type="PROSITE" id="PS50404">
    <property type="entry name" value="GST_NTER"/>
    <property type="match status" value="1"/>
</dbReference>
<keyword evidence="5" id="KW-1185">Reference proteome</keyword>
<dbReference type="InterPro" id="IPR004046">
    <property type="entry name" value="GST_C"/>
</dbReference>
<protein>
    <submittedName>
        <fullName evidence="4">Glutathione S-transferase</fullName>
    </submittedName>
</protein>
<dbReference type="EMBL" id="JAGMVJ010000011">
    <property type="protein sequence ID" value="KAH7086152.1"/>
    <property type="molecule type" value="Genomic_DNA"/>
</dbReference>
<organism evidence="4 5">
    <name type="scientific">Paraphoma chrysanthemicola</name>
    <dbReference type="NCBI Taxonomy" id="798071"/>
    <lineage>
        <taxon>Eukaryota</taxon>
        <taxon>Fungi</taxon>
        <taxon>Dikarya</taxon>
        <taxon>Ascomycota</taxon>
        <taxon>Pezizomycotina</taxon>
        <taxon>Dothideomycetes</taxon>
        <taxon>Pleosporomycetidae</taxon>
        <taxon>Pleosporales</taxon>
        <taxon>Pleosporineae</taxon>
        <taxon>Phaeosphaeriaceae</taxon>
        <taxon>Paraphoma</taxon>
    </lineage>
</organism>
<accession>A0A8K0R3Q5</accession>
<dbReference type="Gene3D" id="1.20.1050.10">
    <property type="match status" value="1"/>
</dbReference>
<gene>
    <name evidence="4" type="ORF">FB567DRAFT_629265</name>
</gene>
<evidence type="ECO:0000259" key="2">
    <source>
        <dbReference type="PROSITE" id="PS50404"/>
    </source>
</evidence>